<dbReference type="Proteomes" id="UP000075950">
    <property type="component" value="Chromosome"/>
</dbReference>
<proteinExistence type="predicted"/>
<dbReference type="EMBL" id="CP014869">
    <property type="protein sequence ID" value="AMT92792.1"/>
    <property type="molecule type" value="Genomic_DNA"/>
</dbReference>
<organism evidence="1 2">
    <name type="scientific">Brevibacterium linens</name>
    <dbReference type="NCBI Taxonomy" id="1703"/>
    <lineage>
        <taxon>Bacteria</taxon>
        <taxon>Bacillati</taxon>
        <taxon>Actinomycetota</taxon>
        <taxon>Actinomycetes</taxon>
        <taxon>Micrococcales</taxon>
        <taxon>Brevibacteriaceae</taxon>
        <taxon>Brevibacterium</taxon>
    </lineage>
</organism>
<evidence type="ECO:0000313" key="2">
    <source>
        <dbReference type="Proteomes" id="UP000075950"/>
    </source>
</evidence>
<name>A0A144M8N3_BRELN</name>
<dbReference type="KEGG" id="bly:A2T55_02420"/>
<gene>
    <name evidence="1" type="ORF">A2T55_02420</name>
</gene>
<protein>
    <submittedName>
        <fullName evidence="1">Uncharacterized protein</fullName>
    </submittedName>
</protein>
<dbReference type="AlphaFoldDB" id="A0A144M8N3"/>
<sequence>MEAPEAAQWWWVRSIRDDRLDRCDRSGQGIGKGSADCRIARMPRALREDNAPAEVIRMTAVGHPIAEEFVRRAVRRCGDE</sequence>
<reference evidence="2" key="1">
    <citation type="submission" date="2016-03" db="EMBL/GenBank/DDBJ databases">
        <authorList>
            <person name="Ploux O."/>
        </authorList>
    </citation>
    <scope>NUCLEOTIDE SEQUENCE [LARGE SCALE GENOMIC DNA]</scope>
    <source>
        <strain evidence="2">BS258</strain>
    </source>
</reference>
<accession>A0A144M8N3</accession>
<evidence type="ECO:0000313" key="1">
    <source>
        <dbReference type="EMBL" id="AMT92792.1"/>
    </source>
</evidence>